<keyword evidence="1" id="KW-0614">Plasmid</keyword>
<dbReference type="PROSITE" id="PS51257">
    <property type="entry name" value="PROKAR_LIPOPROTEIN"/>
    <property type="match status" value="1"/>
</dbReference>
<gene>
    <name evidence="1" type="ORF">EVX74_018050</name>
</gene>
<name>A0AAJ4P8S2_ACILW</name>
<proteinExistence type="predicted"/>
<reference evidence="1" key="3">
    <citation type="submission" date="2021-06" db="EMBL/GenBank/DDBJ databases">
        <authorList>
            <person name="Diorio-Toth L."/>
        </authorList>
    </citation>
    <scope>NUCLEOTIDE SEQUENCE</scope>
    <source>
        <strain evidence="1">AL_065</strain>
        <plasmid evidence="1">pAL_065-4</plasmid>
    </source>
</reference>
<sequence>MKKLSILIGALLLVGCSKEPNTTNSNNANSQAETPTVEAKNELLTENEKAFLKFSIEDELKILPTLSSGDNESILLTSHFPVYSADQITNDYDKNEIKANNLYKHKYFFVNGKISGIEAGIDDKPVVRLETKANYGFNSPMLRFNKIDHENVAELSKGSKATFFCVGNSEIGGSPILDDCLFLETFKTGTVNQALEFEDQNISGNDKQWEKAIYTYVSSALFIGQVSNDFQKCKVEDADCINKLFESMSKEEKTKYQEIIKVKLPKASKSLES</sequence>
<dbReference type="RefSeq" id="WP_129717871.1">
    <property type="nucleotide sequence ID" value="NZ_CP078048.1"/>
</dbReference>
<dbReference type="AlphaFoldDB" id="A0AAJ4P8S2"/>
<protein>
    <submittedName>
        <fullName evidence="1">OB-fold putative lipoprotein</fullName>
    </submittedName>
</protein>
<dbReference type="InterPro" id="IPR024422">
    <property type="entry name" value="Protein_unknown_function_OB"/>
</dbReference>
<evidence type="ECO:0000313" key="2">
    <source>
        <dbReference type="Proteomes" id="UP000293391"/>
    </source>
</evidence>
<dbReference type="EMBL" id="CP078048">
    <property type="protein sequence ID" value="QXR09384.1"/>
    <property type="molecule type" value="Genomic_DNA"/>
</dbReference>
<dbReference type="Proteomes" id="UP000293391">
    <property type="component" value="Plasmid pAL_065-4"/>
</dbReference>
<reference evidence="1" key="1">
    <citation type="submission" date="2018-10" db="EMBL/GenBank/DDBJ databases">
        <authorList>
            <person name="D'Souza A.W."/>
            <person name="Potter R.F."/>
            <person name="Wallace M."/>
            <person name="Shupe A."/>
            <person name="Patel S."/>
            <person name="Sun S."/>
            <person name="Gul D."/>
            <person name="Kwon J.H."/>
            <person name="Andleeb S."/>
            <person name="Burnham C.-A.D."/>
            <person name="Dantas G."/>
        </authorList>
    </citation>
    <scope>NUCLEOTIDE SEQUENCE</scope>
    <source>
        <strain evidence="1">AL_065</strain>
        <plasmid evidence="1">pAL_065-4</plasmid>
    </source>
</reference>
<geneLocation type="plasmid" evidence="1 2">
    <name>pAL_065-4</name>
</geneLocation>
<evidence type="ECO:0000313" key="1">
    <source>
        <dbReference type="EMBL" id="QXR09384.1"/>
    </source>
</evidence>
<organism evidence="1 2">
    <name type="scientific">Acinetobacter lwoffii</name>
    <dbReference type="NCBI Taxonomy" id="28090"/>
    <lineage>
        <taxon>Bacteria</taxon>
        <taxon>Pseudomonadati</taxon>
        <taxon>Pseudomonadota</taxon>
        <taxon>Gammaproteobacteria</taxon>
        <taxon>Moraxellales</taxon>
        <taxon>Moraxellaceae</taxon>
        <taxon>Acinetobacter</taxon>
    </lineage>
</organism>
<keyword evidence="1" id="KW-0449">Lipoprotein</keyword>
<dbReference type="Pfam" id="PF12869">
    <property type="entry name" value="tRNA_anti-like"/>
    <property type="match status" value="1"/>
</dbReference>
<reference evidence="1" key="2">
    <citation type="journal article" date="2019" name="Nat. Commun.">
        <title>Spatiotemporal dynamics of multidrug resistant bacteria on intensive care unit surfaces.</title>
        <authorList>
            <person name="D'Souza A.W."/>
            <person name="Potter R.F."/>
            <person name="Wallace M."/>
            <person name="Shupe A."/>
            <person name="Patel S."/>
            <person name="Sun X."/>
            <person name="Gul D."/>
            <person name="Kwon J.H."/>
            <person name="Andleeb S."/>
            <person name="Burnham C.D."/>
            <person name="Dantas G."/>
        </authorList>
    </citation>
    <scope>NUCLEOTIDE SEQUENCE</scope>
    <source>
        <strain evidence="1">AL_065</strain>
    </source>
</reference>
<accession>A0AAJ4P8S2</accession>